<dbReference type="AlphaFoldDB" id="A0A5B7CWB5"/>
<dbReference type="EMBL" id="VSRR010000225">
    <property type="protein sequence ID" value="MPC12606.1"/>
    <property type="molecule type" value="Genomic_DNA"/>
</dbReference>
<dbReference type="Proteomes" id="UP000324222">
    <property type="component" value="Unassembled WGS sequence"/>
</dbReference>
<accession>A0A5B7CWB5</accession>
<keyword evidence="2" id="KW-1185">Reference proteome</keyword>
<evidence type="ECO:0000313" key="2">
    <source>
        <dbReference type="Proteomes" id="UP000324222"/>
    </source>
</evidence>
<organism evidence="1 2">
    <name type="scientific">Portunus trituberculatus</name>
    <name type="common">Swimming crab</name>
    <name type="synonym">Neptunus trituberculatus</name>
    <dbReference type="NCBI Taxonomy" id="210409"/>
    <lineage>
        <taxon>Eukaryota</taxon>
        <taxon>Metazoa</taxon>
        <taxon>Ecdysozoa</taxon>
        <taxon>Arthropoda</taxon>
        <taxon>Crustacea</taxon>
        <taxon>Multicrustacea</taxon>
        <taxon>Malacostraca</taxon>
        <taxon>Eumalacostraca</taxon>
        <taxon>Eucarida</taxon>
        <taxon>Decapoda</taxon>
        <taxon>Pleocyemata</taxon>
        <taxon>Brachyura</taxon>
        <taxon>Eubrachyura</taxon>
        <taxon>Portunoidea</taxon>
        <taxon>Portunidae</taxon>
        <taxon>Portuninae</taxon>
        <taxon>Portunus</taxon>
    </lineage>
</organism>
<name>A0A5B7CWB5_PORTR</name>
<evidence type="ECO:0000313" key="1">
    <source>
        <dbReference type="EMBL" id="MPC12606.1"/>
    </source>
</evidence>
<gene>
    <name evidence="1" type="ORF">E2C01_005310</name>
</gene>
<proteinExistence type="predicted"/>
<reference evidence="1 2" key="1">
    <citation type="submission" date="2019-05" db="EMBL/GenBank/DDBJ databases">
        <title>Another draft genome of Portunus trituberculatus and its Hox gene families provides insights of decapod evolution.</title>
        <authorList>
            <person name="Jeong J.-H."/>
            <person name="Song I."/>
            <person name="Kim S."/>
            <person name="Choi T."/>
            <person name="Kim D."/>
            <person name="Ryu S."/>
            <person name="Kim W."/>
        </authorList>
    </citation>
    <scope>NUCLEOTIDE SEQUENCE [LARGE SCALE GENOMIC DNA]</scope>
    <source>
        <tissue evidence="1">Muscle</tissue>
    </source>
</reference>
<comment type="caution">
    <text evidence="1">The sequence shown here is derived from an EMBL/GenBank/DDBJ whole genome shotgun (WGS) entry which is preliminary data.</text>
</comment>
<protein>
    <submittedName>
        <fullName evidence="1">Uncharacterized protein</fullName>
    </submittedName>
</protein>
<sequence>MRKVAHKHIIVPSRPILISTAAENLMWEAYRDQEEGREGKHGEMERTNGVLVQLDHQCPPVASRYPETCPVSPATTSILY</sequence>